<feature type="compositionally biased region" description="Low complexity" evidence="1">
    <location>
        <begin position="195"/>
        <end position="207"/>
    </location>
</feature>
<dbReference type="EMBL" id="CP015079">
    <property type="protein sequence ID" value="ANH37382.1"/>
    <property type="molecule type" value="Genomic_DNA"/>
</dbReference>
<sequence length="383" mass="40019">MSDKAPARPRQVTVAAWLIILGSVFVVVSAFDQVASTGSLETRERVESLLADPPADGLGLSVNGVIEMLRVLAMIAAAAATAAAILGIQVLQRSRASRVLLSVLAVPLFVTGAFTGGFMGALVAAAIVMLWLQPARAWFAGKPLPERFNPDGTLRAREPKASAAATTPSTDREHQPVGSSAPWAPPAPQGPPPHGQQAPHDQPGPAAYPGFGSPEAARQQGAPPPGTHATRRQRRPAQLVWACALTWAMSALVSLALLMLTLSLAVTSQSDFSEMLAQQPDLQADVDEVGWSALTQGIYFLTAVSVVWSLVASVLAVLAFRGVAWARVTLTVSAGAATGIFFMFAVSGFATAPLAGVLMMIPLGAVAAAFFLLLRPAVRTWRP</sequence>
<keyword evidence="4" id="KW-1185">Reference proteome</keyword>
<keyword evidence="2" id="KW-0812">Transmembrane</keyword>
<evidence type="ECO:0000256" key="2">
    <source>
        <dbReference type="SAM" id="Phobius"/>
    </source>
</evidence>
<feature type="transmembrane region" description="Helical" evidence="2">
    <location>
        <begin position="68"/>
        <end position="91"/>
    </location>
</feature>
<evidence type="ECO:0000313" key="3">
    <source>
        <dbReference type="EMBL" id="ANH37382.1"/>
    </source>
</evidence>
<name>A0A1A9GI99_9ACTN</name>
<keyword evidence="2" id="KW-1133">Transmembrane helix</keyword>
<feature type="transmembrane region" description="Helical" evidence="2">
    <location>
        <begin position="325"/>
        <end position="346"/>
    </location>
</feature>
<dbReference type="STRING" id="1300347.I601_0939"/>
<dbReference type="PATRIC" id="fig|1300347.3.peg.937"/>
<feature type="transmembrane region" description="Helical" evidence="2">
    <location>
        <begin position="12"/>
        <end position="31"/>
    </location>
</feature>
<organism evidence="3 4">
    <name type="scientific">Nocardioides dokdonensis FR1436</name>
    <dbReference type="NCBI Taxonomy" id="1300347"/>
    <lineage>
        <taxon>Bacteria</taxon>
        <taxon>Bacillati</taxon>
        <taxon>Actinomycetota</taxon>
        <taxon>Actinomycetes</taxon>
        <taxon>Propionibacteriales</taxon>
        <taxon>Nocardioidaceae</taxon>
        <taxon>Nocardioides</taxon>
    </lineage>
</organism>
<protein>
    <submittedName>
        <fullName evidence="3">Uncharacterized protein</fullName>
    </submittedName>
</protein>
<evidence type="ECO:0000256" key="1">
    <source>
        <dbReference type="SAM" id="MobiDB-lite"/>
    </source>
</evidence>
<feature type="region of interest" description="Disordered" evidence="1">
    <location>
        <begin position="149"/>
        <end position="233"/>
    </location>
</feature>
<dbReference type="KEGG" id="ndk:I601_0939"/>
<feature type="transmembrane region" description="Helical" evidence="2">
    <location>
        <begin position="239"/>
        <end position="266"/>
    </location>
</feature>
<dbReference type="AlphaFoldDB" id="A0A1A9GI99"/>
<keyword evidence="2" id="KW-0472">Membrane</keyword>
<feature type="transmembrane region" description="Helical" evidence="2">
    <location>
        <begin position="121"/>
        <end position="139"/>
    </location>
</feature>
<feature type="compositionally biased region" description="Pro residues" evidence="1">
    <location>
        <begin position="183"/>
        <end position="194"/>
    </location>
</feature>
<feature type="transmembrane region" description="Helical" evidence="2">
    <location>
        <begin position="298"/>
        <end position="318"/>
    </location>
</feature>
<reference evidence="3 4" key="1">
    <citation type="submission" date="2016-03" db="EMBL/GenBank/DDBJ databases">
        <title>Complete genome sequence of a soil Actinobacterium, Nocardioides dokdonensis FR1436.</title>
        <authorList>
            <person name="Kwon S.-K."/>
            <person name="Kim K."/>
            <person name="Kim J.F."/>
        </authorList>
    </citation>
    <scope>NUCLEOTIDE SEQUENCE [LARGE SCALE GENOMIC DNA]</scope>
    <source>
        <strain evidence="3 4">FR1436</strain>
    </source>
</reference>
<dbReference type="Proteomes" id="UP000077868">
    <property type="component" value="Chromosome"/>
</dbReference>
<evidence type="ECO:0000313" key="4">
    <source>
        <dbReference type="Proteomes" id="UP000077868"/>
    </source>
</evidence>
<accession>A0A1A9GI99</accession>
<gene>
    <name evidence="3" type="ORF">I601_0939</name>
</gene>
<feature type="transmembrane region" description="Helical" evidence="2">
    <location>
        <begin position="352"/>
        <end position="374"/>
    </location>
</feature>
<proteinExistence type="predicted"/>
<feature type="transmembrane region" description="Helical" evidence="2">
    <location>
        <begin position="98"/>
        <end position="115"/>
    </location>
</feature>
<feature type="compositionally biased region" description="Basic and acidic residues" evidence="1">
    <location>
        <begin position="149"/>
        <end position="160"/>
    </location>
</feature>
<dbReference type="OrthoDB" id="3818504at2"/>
<dbReference type="RefSeq" id="WP_068106935.1">
    <property type="nucleotide sequence ID" value="NZ_CP015079.1"/>
</dbReference>